<protein>
    <submittedName>
        <fullName evidence="1">Uncharacterized protein</fullName>
    </submittedName>
</protein>
<sequence>METRDYTAECSFVTAGKFGGGNMNSCFVVATEEFLVHKKVWNVNIAFNILAVRIRDDVFTRTVDCVWYRRSPHVDLCHIVLDIESRCGM</sequence>
<organism evidence="1 2">
    <name type="scientific">Nephila pilipes</name>
    <name type="common">Giant wood spider</name>
    <name type="synonym">Nephila maculata</name>
    <dbReference type="NCBI Taxonomy" id="299642"/>
    <lineage>
        <taxon>Eukaryota</taxon>
        <taxon>Metazoa</taxon>
        <taxon>Ecdysozoa</taxon>
        <taxon>Arthropoda</taxon>
        <taxon>Chelicerata</taxon>
        <taxon>Arachnida</taxon>
        <taxon>Araneae</taxon>
        <taxon>Araneomorphae</taxon>
        <taxon>Entelegynae</taxon>
        <taxon>Araneoidea</taxon>
        <taxon>Nephilidae</taxon>
        <taxon>Nephila</taxon>
    </lineage>
</organism>
<evidence type="ECO:0000313" key="2">
    <source>
        <dbReference type="Proteomes" id="UP000887013"/>
    </source>
</evidence>
<accession>A0A8X6URG5</accession>
<reference evidence="1" key="1">
    <citation type="submission" date="2020-08" db="EMBL/GenBank/DDBJ databases">
        <title>Multicomponent nature underlies the extraordinary mechanical properties of spider dragline silk.</title>
        <authorList>
            <person name="Kono N."/>
            <person name="Nakamura H."/>
            <person name="Mori M."/>
            <person name="Yoshida Y."/>
            <person name="Ohtoshi R."/>
            <person name="Malay A.D."/>
            <person name="Moran D.A.P."/>
            <person name="Tomita M."/>
            <person name="Numata K."/>
            <person name="Arakawa K."/>
        </authorList>
    </citation>
    <scope>NUCLEOTIDE SEQUENCE</scope>
</reference>
<keyword evidence="2" id="KW-1185">Reference proteome</keyword>
<gene>
    <name evidence="1" type="ORF">NPIL_205121</name>
</gene>
<dbReference type="Proteomes" id="UP000887013">
    <property type="component" value="Unassembled WGS sequence"/>
</dbReference>
<evidence type="ECO:0000313" key="1">
    <source>
        <dbReference type="EMBL" id="GFU55634.1"/>
    </source>
</evidence>
<dbReference type="AlphaFoldDB" id="A0A8X6URG5"/>
<proteinExistence type="predicted"/>
<name>A0A8X6URG5_NEPPI</name>
<dbReference type="EMBL" id="BMAW01039390">
    <property type="protein sequence ID" value="GFU55634.1"/>
    <property type="molecule type" value="Genomic_DNA"/>
</dbReference>
<comment type="caution">
    <text evidence="1">The sequence shown here is derived from an EMBL/GenBank/DDBJ whole genome shotgun (WGS) entry which is preliminary data.</text>
</comment>